<accession>A0A5J5J6A5</accession>
<sequence>MREGRALVEIYPATERHGVFARAIGGGIEFGESASDAVRREFEEELDVELAEVRQLAVTENIFEAGWARGHEVVHVFSVRSPAFDALPWDAELSVLDAKTTVKWVDLNALRAEDPPFYPVGMLELIEQLDDSAGHPGPLW</sequence>
<evidence type="ECO:0000256" key="1">
    <source>
        <dbReference type="ARBA" id="ARBA00022801"/>
    </source>
</evidence>
<organism evidence="3 4">
    <name type="scientific">Microbacterium rhizomatis</name>
    <dbReference type="NCBI Taxonomy" id="1631477"/>
    <lineage>
        <taxon>Bacteria</taxon>
        <taxon>Bacillati</taxon>
        <taxon>Actinomycetota</taxon>
        <taxon>Actinomycetes</taxon>
        <taxon>Micrococcales</taxon>
        <taxon>Microbacteriaceae</taxon>
        <taxon>Microbacterium</taxon>
    </lineage>
</organism>
<dbReference type="Gene3D" id="3.90.79.10">
    <property type="entry name" value="Nucleoside Triphosphate Pyrophosphohydrolase"/>
    <property type="match status" value="1"/>
</dbReference>
<keyword evidence="1" id="KW-0378">Hydrolase</keyword>
<dbReference type="OrthoDB" id="193829at2"/>
<keyword evidence="4" id="KW-1185">Reference proteome</keyword>
<evidence type="ECO:0000259" key="2">
    <source>
        <dbReference type="PROSITE" id="PS51462"/>
    </source>
</evidence>
<protein>
    <submittedName>
        <fullName evidence="3">NUDIX domain-containing protein</fullName>
    </submittedName>
</protein>
<dbReference type="InterPro" id="IPR020084">
    <property type="entry name" value="NUDIX_hydrolase_CS"/>
</dbReference>
<dbReference type="GO" id="GO:0016787">
    <property type="term" value="F:hydrolase activity"/>
    <property type="evidence" value="ECO:0007669"/>
    <property type="project" value="UniProtKB-KW"/>
</dbReference>
<dbReference type="SUPFAM" id="SSF55811">
    <property type="entry name" value="Nudix"/>
    <property type="match status" value="1"/>
</dbReference>
<feature type="domain" description="Nudix hydrolase" evidence="2">
    <location>
        <begin position="1"/>
        <end position="128"/>
    </location>
</feature>
<dbReference type="PROSITE" id="PS51462">
    <property type="entry name" value="NUDIX"/>
    <property type="match status" value="1"/>
</dbReference>
<dbReference type="AlphaFoldDB" id="A0A5J5J6A5"/>
<gene>
    <name evidence="3" type="ORF">F6B43_02445</name>
</gene>
<dbReference type="Pfam" id="PF00293">
    <property type="entry name" value="NUDIX"/>
    <property type="match status" value="1"/>
</dbReference>
<dbReference type="Proteomes" id="UP000325827">
    <property type="component" value="Unassembled WGS sequence"/>
</dbReference>
<evidence type="ECO:0000313" key="3">
    <source>
        <dbReference type="EMBL" id="KAA9111610.1"/>
    </source>
</evidence>
<dbReference type="InterPro" id="IPR000086">
    <property type="entry name" value="NUDIX_hydrolase_dom"/>
</dbReference>
<evidence type="ECO:0000313" key="4">
    <source>
        <dbReference type="Proteomes" id="UP000325827"/>
    </source>
</evidence>
<proteinExistence type="predicted"/>
<dbReference type="PROSITE" id="PS00893">
    <property type="entry name" value="NUDIX_BOX"/>
    <property type="match status" value="1"/>
</dbReference>
<comment type="caution">
    <text evidence="3">The sequence shown here is derived from an EMBL/GenBank/DDBJ whole genome shotgun (WGS) entry which is preliminary data.</text>
</comment>
<dbReference type="InterPro" id="IPR015797">
    <property type="entry name" value="NUDIX_hydrolase-like_dom_sf"/>
</dbReference>
<reference evidence="4" key="1">
    <citation type="submission" date="2019-09" db="EMBL/GenBank/DDBJ databases">
        <title>Mumia zhuanghuii sp. nov. isolated from the intestinal contents of plateau pika (Ochotona curzoniae) in the Qinghai-Tibet plateau of China.</title>
        <authorList>
            <person name="Tian Z."/>
        </authorList>
    </citation>
    <scope>NUCLEOTIDE SEQUENCE [LARGE SCALE GENOMIC DNA]</scope>
    <source>
        <strain evidence="4">JCM 30598</strain>
    </source>
</reference>
<dbReference type="EMBL" id="VYSA01000001">
    <property type="protein sequence ID" value="KAA9111610.1"/>
    <property type="molecule type" value="Genomic_DNA"/>
</dbReference>
<name>A0A5J5J6A5_9MICO</name>